<dbReference type="InterPro" id="IPR001214">
    <property type="entry name" value="SET_dom"/>
</dbReference>
<dbReference type="OrthoDB" id="6627536at2759"/>
<keyword evidence="5" id="KW-0678">Repressor</keyword>
<dbReference type="STRING" id="10228.B3S5P8"/>
<evidence type="ECO:0000256" key="9">
    <source>
        <dbReference type="ARBA" id="ARBA00022853"/>
    </source>
</evidence>
<evidence type="ECO:0000259" key="13">
    <source>
        <dbReference type="PROSITE" id="PS50280"/>
    </source>
</evidence>
<dbReference type="AlphaFoldDB" id="B3S5P8"/>
<gene>
    <name evidence="14" type="ORF">TRIADDRAFT_29474</name>
</gene>
<evidence type="ECO:0000256" key="12">
    <source>
        <dbReference type="ARBA" id="ARBA00023242"/>
    </source>
</evidence>
<dbReference type="PANTHER" id="PTHR12977:SF4">
    <property type="entry name" value="HISTONE-LYSINE N-METHYLTRANSFERASE KMT5B"/>
    <property type="match status" value="1"/>
</dbReference>
<dbReference type="CDD" id="cd10524">
    <property type="entry name" value="SET_Suv4-20-like"/>
    <property type="match status" value="1"/>
</dbReference>
<evidence type="ECO:0000256" key="1">
    <source>
        <dbReference type="ARBA" id="ARBA00004123"/>
    </source>
</evidence>
<keyword evidence="11" id="KW-0804">Transcription</keyword>
<dbReference type="eggNOG" id="KOG2589">
    <property type="taxonomic scope" value="Eukaryota"/>
</dbReference>
<organism evidence="14 15">
    <name type="scientific">Trichoplax adhaerens</name>
    <name type="common">Trichoplax reptans</name>
    <dbReference type="NCBI Taxonomy" id="10228"/>
    <lineage>
        <taxon>Eukaryota</taxon>
        <taxon>Metazoa</taxon>
        <taxon>Placozoa</taxon>
        <taxon>Uniplacotomia</taxon>
        <taxon>Trichoplacea</taxon>
        <taxon>Trichoplacidae</taxon>
        <taxon>Trichoplax</taxon>
    </lineage>
</organism>
<dbReference type="EMBL" id="DS985251">
    <property type="protein sequence ID" value="EDV21936.1"/>
    <property type="molecule type" value="Genomic_DNA"/>
</dbReference>
<dbReference type="EC" id="2.1.1.362" evidence="3"/>
<reference evidence="14 15" key="1">
    <citation type="journal article" date="2008" name="Nature">
        <title>The Trichoplax genome and the nature of placozoans.</title>
        <authorList>
            <person name="Srivastava M."/>
            <person name="Begovic E."/>
            <person name="Chapman J."/>
            <person name="Putnam N.H."/>
            <person name="Hellsten U."/>
            <person name="Kawashima T."/>
            <person name="Kuo A."/>
            <person name="Mitros T."/>
            <person name="Salamov A."/>
            <person name="Carpenter M.L."/>
            <person name="Signorovitch A.Y."/>
            <person name="Moreno M.A."/>
            <person name="Kamm K."/>
            <person name="Grimwood J."/>
            <person name="Schmutz J."/>
            <person name="Shapiro H."/>
            <person name="Grigoriev I.V."/>
            <person name="Buss L.W."/>
            <person name="Schierwater B."/>
            <person name="Dellaporta S.L."/>
            <person name="Rokhsar D.S."/>
        </authorList>
    </citation>
    <scope>NUCLEOTIDE SEQUENCE [LARGE SCALE GENOMIC DNA]</scope>
    <source>
        <strain evidence="14 15">Grell-BS-1999</strain>
    </source>
</reference>
<keyword evidence="15" id="KW-1185">Reference proteome</keyword>
<keyword evidence="12" id="KW-0539">Nucleus</keyword>
<dbReference type="GO" id="GO:0140941">
    <property type="term" value="F:histone H4K20me methyltransferase activity"/>
    <property type="evidence" value="ECO:0007669"/>
    <property type="project" value="UniProtKB-EC"/>
</dbReference>
<keyword evidence="6" id="KW-0489">Methyltransferase</keyword>
<dbReference type="SUPFAM" id="SSF82199">
    <property type="entry name" value="SET domain"/>
    <property type="match status" value="1"/>
</dbReference>
<evidence type="ECO:0000313" key="14">
    <source>
        <dbReference type="EMBL" id="EDV21936.1"/>
    </source>
</evidence>
<evidence type="ECO:0000256" key="11">
    <source>
        <dbReference type="ARBA" id="ARBA00023163"/>
    </source>
</evidence>
<dbReference type="OMA" id="HDCEHNV"/>
<proteinExistence type="predicted"/>
<dbReference type="InParanoid" id="B3S5P8"/>
<evidence type="ECO:0000256" key="3">
    <source>
        <dbReference type="ARBA" id="ARBA00012188"/>
    </source>
</evidence>
<dbReference type="SMART" id="SM00317">
    <property type="entry name" value="SET"/>
    <property type="match status" value="1"/>
</dbReference>
<dbReference type="InterPro" id="IPR041938">
    <property type="entry name" value="Hist-Lys_N-MTase_N"/>
</dbReference>
<dbReference type="GO" id="GO:0005694">
    <property type="term" value="C:chromosome"/>
    <property type="evidence" value="ECO:0007669"/>
    <property type="project" value="UniProtKB-SubCell"/>
</dbReference>
<dbReference type="RefSeq" id="XP_002115573.1">
    <property type="nucleotide sequence ID" value="XM_002115537.1"/>
</dbReference>
<evidence type="ECO:0000313" key="15">
    <source>
        <dbReference type="Proteomes" id="UP000009022"/>
    </source>
</evidence>
<dbReference type="Gene3D" id="1.10.10.1700">
    <property type="entry name" value="Histone-lysine N-methyltransferase"/>
    <property type="match status" value="1"/>
</dbReference>
<feature type="domain" description="SET" evidence="13">
    <location>
        <begin position="112"/>
        <end position="214"/>
    </location>
</feature>
<name>B3S5P8_TRIAD</name>
<dbReference type="FunFam" id="1.10.10.1700:FF:000001">
    <property type="entry name" value="Histone-lysine N-methyltransferase"/>
    <property type="match status" value="1"/>
</dbReference>
<evidence type="ECO:0000256" key="5">
    <source>
        <dbReference type="ARBA" id="ARBA00022491"/>
    </source>
</evidence>
<keyword evidence="10" id="KW-0805">Transcription regulation</keyword>
<dbReference type="PANTHER" id="PTHR12977">
    <property type="entry name" value="SUPPRESSOR OF VARIEGATION 4-20-RELATED"/>
    <property type="match status" value="1"/>
</dbReference>
<dbReference type="PhylomeDB" id="B3S5P8"/>
<accession>B3S5P8</accession>
<dbReference type="Gene3D" id="2.170.270.10">
    <property type="entry name" value="SET domain"/>
    <property type="match status" value="1"/>
</dbReference>
<dbReference type="GeneID" id="6756784"/>
<dbReference type="KEGG" id="tad:TRIADDRAFT_29474"/>
<dbReference type="Pfam" id="PF00856">
    <property type="entry name" value="SET"/>
    <property type="match status" value="1"/>
</dbReference>
<dbReference type="FunFam" id="2.170.270.10:FF:000006">
    <property type="entry name" value="Histone-lysine N-methyltransferase"/>
    <property type="match status" value="1"/>
</dbReference>
<evidence type="ECO:0000256" key="4">
    <source>
        <dbReference type="ARBA" id="ARBA00022454"/>
    </source>
</evidence>
<evidence type="ECO:0000256" key="8">
    <source>
        <dbReference type="ARBA" id="ARBA00022691"/>
    </source>
</evidence>
<keyword evidence="4" id="KW-0158">Chromosome</keyword>
<evidence type="ECO:0000256" key="7">
    <source>
        <dbReference type="ARBA" id="ARBA00022679"/>
    </source>
</evidence>
<dbReference type="PROSITE" id="PS51570">
    <property type="entry name" value="SAM_MT43_SUVAR420_2"/>
    <property type="match status" value="1"/>
</dbReference>
<keyword evidence="7" id="KW-0808">Transferase</keyword>
<dbReference type="GO" id="GO:0032259">
    <property type="term" value="P:methylation"/>
    <property type="evidence" value="ECO:0007669"/>
    <property type="project" value="UniProtKB-KW"/>
</dbReference>
<dbReference type="CTD" id="6756784"/>
<evidence type="ECO:0000256" key="10">
    <source>
        <dbReference type="ARBA" id="ARBA00023015"/>
    </source>
</evidence>
<protein>
    <recommendedName>
        <fullName evidence="3">[histone H4]-N-methyl-L-lysine(20) N-methyltransferase</fullName>
        <ecNumber evidence="3">2.1.1.362</ecNumber>
    </recommendedName>
</protein>
<dbReference type="PROSITE" id="PS50280">
    <property type="entry name" value="SET"/>
    <property type="match status" value="1"/>
</dbReference>
<dbReference type="GO" id="GO:0005634">
    <property type="term" value="C:nucleus"/>
    <property type="evidence" value="ECO:0007669"/>
    <property type="project" value="UniProtKB-SubCell"/>
</dbReference>
<evidence type="ECO:0000256" key="2">
    <source>
        <dbReference type="ARBA" id="ARBA00004286"/>
    </source>
</evidence>
<keyword evidence="9" id="KW-0156">Chromatin regulator</keyword>
<dbReference type="HOGENOM" id="CLU_040002_1_1_1"/>
<dbReference type="InterPro" id="IPR046341">
    <property type="entry name" value="SET_dom_sf"/>
</dbReference>
<dbReference type="InterPro" id="IPR039977">
    <property type="entry name" value="Suv4-20/Set9"/>
</dbReference>
<dbReference type="Proteomes" id="UP000009022">
    <property type="component" value="Unassembled WGS sequence"/>
</dbReference>
<comment type="subcellular location">
    <subcellularLocation>
        <location evidence="2">Chromosome</location>
    </subcellularLocation>
    <subcellularLocation>
        <location evidence="1">Nucleus</location>
    </subcellularLocation>
</comment>
<keyword evidence="8" id="KW-0949">S-adenosyl-L-methionine</keyword>
<dbReference type="InterPro" id="IPR025790">
    <property type="entry name" value="Suv4-20_animal"/>
</dbReference>
<sequence length="241" mass="27610">MQASQLAEYDDIAISLVIDPLLGFKTHKMNPKFRWVTCNREELRSIVEEYISSGNLDEACNGILSTKWACHYLMNKDPLQKQLFKEHLCRYLRVFSPNSGFSILPVRRYSAEKLEAKISVTTEWLKSSKIHDLCGCIAEMTEDEEKRLLLPGENDFSIMFSTRKKCSQLWLGPAAYINHDCRPSCKFISTGRNTACVKVLRDLKAGDEVTCYYGDNFFGDNNKDCKCETCERYIATAIHIS</sequence>
<evidence type="ECO:0000256" key="6">
    <source>
        <dbReference type="ARBA" id="ARBA00022603"/>
    </source>
</evidence>